<dbReference type="InterPro" id="IPR037059">
    <property type="entry name" value="RHD_DNA_bind_dom_sf"/>
</dbReference>
<dbReference type="GO" id="GO:0045087">
    <property type="term" value="P:innate immune response"/>
    <property type="evidence" value="ECO:0007669"/>
    <property type="project" value="TreeGrafter"/>
</dbReference>
<accession>A0A8B9MF45</accession>
<dbReference type="InterPro" id="IPR008967">
    <property type="entry name" value="p53-like_TF_DNA-bd_sf"/>
</dbReference>
<dbReference type="PANTHER" id="PTHR24169:SF1">
    <property type="entry name" value="TRANSCRIPTION FACTOR P65"/>
    <property type="match status" value="1"/>
</dbReference>
<feature type="domain" description="RHD" evidence="2">
    <location>
        <begin position="17"/>
        <end position="64"/>
    </location>
</feature>
<dbReference type="PROSITE" id="PS01204">
    <property type="entry name" value="REL_1"/>
    <property type="match status" value="1"/>
</dbReference>
<dbReference type="GO" id="GO:0000981">
    <property type="term" value="F:DNA-binding transcription factor activity, RNA polymerase II-specific"/>
    <property type="evidence" value="ECO:0007669"/>
    <property type="project" value="TreeGrafter"/>
</dbReference>
<evidence type="ECO:0000256" key="1">
    <source>
        <dbReference type="SAM" id="MobiDB-lite"/>
    </source>
</evidence>
<dbReference type="Pfam" id="PF00554">
    <property type="entry name" value="RHD_DNA_bind"/>
    <property type="match status" value="1"/>
</dbReference>
<organism evidence="3 4">
    <name type="scientific">Accipiter nisus</name>
    <name type="common">Eurasian sparrowhawk</name>
    <dbReference type="NCBI Taxonomy" id="211598"/>
    <lineage>
        <taxon>Eukaryota</taxon>
        <taxon>Metazoa</taxon>
        <taxon>Chordata</taxon>
        <taxon>Craniata</taxon>
        <taxon>Vertebrata</taxon>
        <taxon>Euteleostomi</taxon>
        <taxon>Archelosauria</taxon>
        <taxon>Archosauria</taxon>
        <taxon>Dinosauria</taxon>
        <taxon>Saurischia</taxon>
        <taxon>Theropoda</taxon>
        <taxon>Coelurosauria</taxon>
        <taxon>Aves</taxon>
        <taxon>Neognathae</taxon>
        <taxon>Neoaves</taxon>
        <taxon>Telluraves</taxon>
        <taxon>Accipitrimorphae</taxon>
        <taxon>Accipitriformes</taxon>
        <taxon>Accipitridae</taxon>
        <taxon>Accipitrinae</taxon>
        <taxon>Accipiter</taxon>
    </lineage>
</organism>
<dbReference type="PANTHER" id="PTHR24169">
    <property type="entry name" value="NUCLEAR FACTOR NF-KAPPA-B PROTEIN"/>
    <property type="match status" value="1"/>
</dbReference>
<dbReference type="Proteomes" id="UP000694541">
    <property type="component" value="Unplaced"/>
</dbReference>
<dbReference type="GO" id="GO:0005737">
    <property type="term" value="C:cytoplasm"/>
    <property type="evidence" value="ECO:0007669"/>
    <property type="project" value="InterPro"/>
</dbReference>
<name>A0A8B9MF45_9AVES</name>
<feature type="region of interest" description="Disordered" evidence="1">
    <location>
        <begin position="41"/>
        <end position="61"/>
    </location>
</feature>
<proteinExistence type="predicted"/>
<dbReference type="SUPFAM" id="SSF49417">
    <property type="entry name" value="p53-like transcription factors"/>
    <property type="match status" value="1"/>
</dbReference>
<dbReference type="GO" id="GO:0007249">
    <property type="term" value="P:canonical NF-kappaB signal transduction"/>
    <property type="evidence" value="ECO:0007669"/>
    <property type="project" value="TreeGrafter"/>
</dbReference>
<evidence type="ECO:0000313" key="4">
    <source>
        <dbReference type="Proteomes" id="UP000694541"/>
    </source>
</evidence>
<dbReference type="Gene3D" id="2.60.40.340">
    <property type="entry name" value="Rel homology domain (RHD), DNA-binding domain"/>
    <property type="match status" value="1"/>
</dbReference>
<feature type="region of interest" description="Disordered" evidence="1">
    <location>
        <begin position="148"/>
        <end position="194"/>
    </location>
</feature>
<evidence type="ECO:0000313" key="3">
    <source>
        <dbReference type="Ensembl" id="ENSANIP00000006940.1"/>
    </source>
</evidence>
<reference evidence="3" key="1">
    <citation type="submission" date="2025-08" db="UniProtKB">
        <authorList>
            <consortium name="Ensembl"/>
        </authorList>
    </citation>
    <scope>IDENTIFICATION</scope>
</reference>
<dbReference type="InterPro" id="IPR011539">
    <property type="entry name" value="RHD_DNA_bind_dom"/>
</dbReference>
<dbReference type="GO" id="GO:0034097">
    <property type="term" value="P:response to cytokine"/>
    <property type="evidence" value="ECO:0007669"/>
    <property type="project" value="TreeGrafter"/>
</dbReference>
<dbReference type="GO" id="GO:0000978">
    <property type="term" value="F:RNA polymerase II cis-regulatory region sequence-specific DNA binding"/>
    <property type="evidence" value="ECO:0007669"/>
    <property type="project" value="TreeGrafter"/>
</dbReference>
<reference evidence="3" key="2">
    <citation type="submission" date="2025-09" db="UniProtKB">
        <authorList>
            <consortium name="Ensembl"/>
        </authorList>
    </citation>
    <scope>IDENTIFICATION</scope>
</reference>
<dbReference type="PROSITE" id="PS50254">
    <property type="entry name" value="REL_2"/>
    <property type="match status" value="1"/>
</dbReference>
<dbReference type="GO" id="GO:0033554">
    <property type="term" value="P:cellular response to stress"/>
    <property type="evidence" value="ECO:0007669"/>
    <property type="project" value="TreeGrafter"/>
</dbReference>
<dbReference type="GO" id="GO:0035525">
    <property type="term" value="C:NF-kappaB p50/p65 complex"/>
    <property type="evidence" value="ECO:0007669"/>
    <property type="project" value="TreeGrafter"/>
</dbReference>
<evidence type="ECO:0000259" key="2">
    <source>
        <dbReference type="PROSITE" id="PS50254"/>
    </source>
</evidence>
<sequence>AVGPTSGIFPAPSEAGGAAPFVEILEQPKPRGMRFRYKCEGRSAGSIPGEHSTDTTKTHPTIRVRSPRYPPRHLCGSPSIPQYKSVYPSINQYETIRTGTRLGTPLNPSRDPPQGPHLRGLQHPLHQDPFSCPFESPSINQYKAIRTGTRLGTPLNPSRDPPQCARPRGSQHPPYQNPISHPFKALGIPQYTPV</sequence>
<dbReference type="Ensembl" id="ENSANIT00000007173.1">
    <property type="protein sequence ID" value="ENSANIP00000006940.1"/>
    <property type="gene ID" value="ENSANIG00000004650.1"/>
</dbReference>
<dbReference type="GO" id="GO:0045944">
    <property type="term" value="P:positive regulation of transcription by RNA polymerase II"/>
    <property type="evidence" value="ECO:0007669"/>
    <property type="project" value="TreeGrafter"/>
</dbReference>
<dbReference type="GO" id="GO:0071222">
    <property type="term" value="P:cellular response to lipopolysaccharide"/>
    <property type="evidence" value="ECO:0007669"/>
    <property type="project" value="TreeGrafter"/>
</dbReference>
<dbReference type="AlphaFoldDB" id="A0A8B9MF45"/>
<dbReference type="GO" id="GO:0006954">
    <property type="term" value="P:inflammatory response"/>
    <property type="evidence" value="ECO:0007669"/>
    <property type="project" value="TreeGrafter"/>
</dbReference>
<keyword evidence="4" id="KW-1185">Reference proteome</keyword>
<dbReference type="InterPro" id="IPR000451">
    <property type="entry name" value="NFkB/Dor"/>
</dbReference>
<protein>
    <recommendedName>
        <fullName evidence="2">RHD domain-containing protein</fullName>
    </recommendedName>
</protein>
<dbReference type="InterPro" id="IPR030492">
    <property type="entry name" value="RHD_CS"/>
</dbReference>
<dbReference type="GO" id="GO:0038061">
    <property type="term" value="P:non-canonical NF-kappaB signal transduction"/>
    <property type="evidence" value="ECO:0007669"/>
    <property type="project" value="TreeGrafter"/>
</dbReference>